<gene>
    <name evidence="2" type="ORF">GA0074692_2292</name>
</gene>
<dbReference type="Proteomes" id="UP000198959">
    <property type="component" value="Unassembled WGS sequence"/>
</dbReference>
<evidence type="ECO:0000313" key="2">
    <source>
        <dbReference type="EMBL" id="SCL27113.1"/>
    </source>
</evidence>
<feature type="signal peptide" evidence="1">
    <location>
        <begin position="1"/>
        <end position="26"/>
    </location>
</feature>
<dbReference type="OrthoDB" id="6521367at2"/>
<organism evidence="2 3">
    <name type="scientific">Micromonospora pallida</name>
    <dbReference type="NCBI Taxonomy" id="145854"/>
    <lineage>
        <taxon>Bacteria</taxon>
        <taxon>Bacillati</taxon>
        <taxon>Actinomycetota</taxon>
        <taxon>Actinomycetes</taxon>
        <taxon>Micromonosporales</taxon>
        <taxon>Micromonosporaceae</taxon>
        <taxon>Micromonospora</taxon>
    </lineage>
</organism>
<evidence type="ECO:0000313" key="3">
    <source>
        <dbReference type="Proteomes" id="UP000198959"/>
    </source>
</evidence>
<name>A0A1C6SCN8_9ACTN</name>
<accession>A0A1C6SCN8</accession>
<feature type="chain" id="PRO_5008745626" evidence="1">
    <location>
        <begin position="27"/>
        <end position="149"/>
    </location>
</feature>
<evidence type="ECO:0000256" key="1">
    <source>
        <dbReference type="SAM" id="SignalP"/>
    </source>
</evidence>
<keyword evidence="3" id="KW-1185">Reference proteome</keyword>
<protein>
    <submittedName>
        <fullName evidence="2">Protein FlhE</fullName>
    </submittedName>
</protein>
<sequence length="149" mass="16069">MSPWRRTIFSLAAALTMVLLAPAAQAAAAAGSYSVSPNGGTVYRTNTVYSSSFANSPITVPAGATVTGVNWQFTLSSYPSNLTRQLCNNQRCETLWTFGGNSGTSTYFNGDPATNSWYFRFVLVFGSGSSLINPPVYAYTHNVTVNYQY</sequence>
<proteinExistence type="predicted"/>
<dbReference type="AlphaFoldDB" id="A0A1C6SCN8"/>
<reference evidence="3" key="1">
    <citation type="submission" date="2016-06" db="EMBL/GenBank/DDBJ databases">
        <authorList>
            <person name="Varghese N."/>
            <person name="Submissions Spin"/>
        </authorList>
    </citation>
    <scope>NUCLEOTIDE SEQUENCE [LARGE SCALE GENOMIC DNA]</scope>
    <source>
        <strain evidence="3">DSM 43817</strain>
    </source>
</reference>
<dbReference type="InterPro" id="IPR009420">
    <property type="entry name" value="FlhE"/>
</dbReference>
<keyword evidence="1" id="KW-0732">Signal</keyword>
<dbReference type="EMBL" id="FMHW01000002">
    <property type="protein sequence ID" value="SCL27113.1"/>
    <property type="molecule type" value="Genomic_DNA"/>
</dbReference>
<dbReference type="Pfam" id="PF06366">
    <property type="entry name" value="FlhE"/>
    <property type="match status" value="1"/>
</dbReference>
<dbReference type="RefSeq" id="WP_091642945.1">
    <property type="nucleotide sequence ID" value="NZ_FMHW01000002.1"/>
</dbReference>